<dbReference type="HOGENOM" id="CLU_083287_22_3_2"/>
<dbReference type="GeneID" id="24831107"/>
<dbReference type="PATRIC" id="fig|1434110.4.peg.2394"/>
<evidence type="ECO:0000256" key="1">
    <source>
        <dbReference type="ARBA" id="ARBA00023015"/>
    </source>
</evidence>
<dbReference type="GO" id="GO:0003677">
    <property type="term" value="F:DNA binding"/>
    <property type="evidence" value="ECO:0007669"/>
    <property type="project" value="UniProtKB-KW"/>
</dbReference>
<feature type="domain" description="HTH marR-type" evidence="5">
    <location>
        <begin position="10"/>
        <end position="160"/>
    </location>
</feature>
<organism evidence="6 7">
    <name type="scientific">Methanosarcina horonobensis HB-1 = JCM 15518</name>
    <dbReference type="NCBI Taxonomy" id="1434110"/>
    <lineage>
        <taxon>Archaea</taxon>
        <taxon>Methanobacteriati</taxon>
        <taxon>Methanobacteriota</taxon>
        <taxon>Stenosarchaea group</taxon>
        <taxon>Methanomicrobia</taxon>
        <taxon>Methanosarcinales</taxon>
        <taxon>Methanosarcinaceae</taxon>
        <taxon>Methanosarcina</taxon>
    </lineage>
</organism>
<evidence type="ECO:0000256" key="2">
    <source>
        <dbReference type="ARBA" id="ARBA00023125"/>
    </source>
</evidence>
<dbReference type="PROSITE" id="PS50995">
    <property type="entry name" value="HTH_MARR_2"/>
    <property type="match status" value="1"/>
</dbReference>
<reference evidence="6 7" key="1">
    <citation type="submission" date="2014-07" db="EMBL/GenBank/DDBJ databases">
        <title>Methanogenic archaea and the global carbon cycle.</title>
        <authorList>
            <person name="Henriksen J.R."/>
            <person name="Luke J."/>
            <person name="Reinhart S."/>
            <person name="Benedict M.N."/>
            <person name="Youngblut N.D."/>
            <person name="Metcalf M.E."/>
            <person name="Whitaker R.J."/>
            <person name="Metcalf W.W."/>
        </authorList>
    </citation>
    <scope>NUCLEOTIDE SEQUENCE [LARGE SCALE GENOMIC DNA]</scope>
    <source>
        <strain evidence="6 7">HB-1</strain>
    </source>
</reference>
<dbReference type="SUPFAM" id="SSF46785">
    <property type="entry name" value="Winged helix' DNA-binding domain"/>
    <property type="match status" value="1"/>
</dbReference>
<dbReference type="Proteomes" id="UP000033101">
    <property type="component" value="Chromosome"/>
</dbReference>
<evidence type="ECO:0000313" key="6">
    <source>
        <dbReference type="EMBL" id="AKB78366.1"/>
    </source>
</evidence>
<dbReference type="KEGG" id="mhor:MSHOH_1883"/>
<keyword evidence="3" id="KW-0804">Transcription</keyword>
<dbReference type="InterPro" id="IPR036390">
    <property type="entry name" value="WH_DNA-bd_sf"/>
</dbReference>
<dbReference type="PROSITE" id="PS50042">
    <property type="entry name" value="CNMP_BINDING_3"/>
    <property type="match status" value="1"/>
</dbReference>
<gene>
    <name evidence="6" type="ORF">MSHOH_1883</name>
</gene>
<dbReference type="AlphaFoldDB" id="A0A0E3SBY4"/>
<dbReference type="Gene3D" id="1.10.10.10">
    <property type="entry name" value="Winged helix-like DNA-binding domain superfamily/Winged helix DNA-binding domain"/>
    <property type="match status" value="1"/>
</dbReference>
<dbReference type="GO" id="GO:0003700">
    <property type="term" value="F:DNA-binding transcription factor activity"/>
    <property type="evidence" value="ECO:0007669"/>
    <property type="project" value="InterPro"/>
</dbReference>
<evidence type="ECO:0000259" key="4">
    <source>
        <dbReference type="PROSITE" id="PS50042"/>
    </source>
</evidence>
<evidence type="ECO:0000256" key="3">
    <source>
        <dbReference type="ARBA" id="ARBA00023163"/>
    </source>
</evidence>
<dbReference type="InterPro" id="IPR036388">
    <property type="entry name" value="WH-like_DNA-bd_sf"/>
</dbReference>
<dbReference type="InterPro" id="IPR000835">
    <property type="entry name" value="HTH_MarR-typ"/>
</dbReference>
<keyword evidence="2" id="KW-0238">DNA-binding</keyword>
<proteinExistence type="predicted"/>
<dbReference type="SMART" id="SM00347">
    <property type="entry name" value="HTH_MARR"/>
    <property type="match status" value="1"/>
</dbReference>
<protein>
    <submittedName>
        <fullName evidence="6">Transcriptional regulator, MarR family</fullName>
    </submittedName>
</protein>
<keyword evidence="1" id="KW-0805">Transcription regulation</keyword>
<evidence type="ECO:0000259" key="5">
    <source>
        <dbReference type="PROSITE" id="PS50995"/>
    </source>
</evidence>
<dbReference type="Pfam" id="PF01047">
    <property type="entry name" value="MarR"/>
    <property type="match status" value="1"/>
</dbReference>
<accession>A0A0E3SBY4</accession>
<dbReference type="OrthoDB" id="10712at2157"/>
<evidence type="ECO:0000313" key="7">
    <source>
        <dbReference type="Proteomes" id="UP000033101"/>
    </source>
</evidence>
<dbReference type="EMBL" id="CP009516">
    <property type="protein sequence ID" value="AKB78366.1"/>
    <property type="molecule type" value="Genomic_DNA"/>
</dbReference>
<dbReference type="PANTHER" id="PTHR42756:SF1">
    <property type="entry name" value="TRANSCRIPTIONAL REPRESSOR OF EMRAB OPERON"/>
    <property type="match status" value="1"/>
</dbReference>
<name>A0A0E3SBY4_9EURY</name>
<feature type="domain" description="Cyclic nucleotide-binding" evidence="4">
    <location>
        <begin position="68"/>
        <end position="136"/>
    </location>
</feature>
<dbReference type="PANTHER" id="PTHR42756">
    <property type="entry name" value="TRANSCRIPTIONAL REGULATOR, MARR"/>
    <property type="match status" value="1"/>
</dbReference>
<dbReference type="RefSeq" id="WP_048139335.1">
    <property type="nucleotide sequence ID" value="NZ_CP009516.1"/>
</dbReference>
<sequence length="162" mass="18955">MYDKEKTRESYLLLLEREMLYNKLIDREIFQRISRAKLEGLENLSKQQPTVIMIIGTVGEVIPSYLGLCMNLDRSSLSRMVDSLEKKEIVKRRIDPEDRRKVLISLTEKGERYYQIILGIIEEIHASVIGFLGEQDIERYEACLKTEVNFLRIIDSRLEAGE</sequence>
<keyword evidence="7" id="KW-1185">Reference proteome</keyword>
<dbReference type="PRINTS" id="PR00598">
    <property type="entry name" value="HTHMARR"/>
</dbReference>
<dbReference type="InterPro" id="IPR000595">
    <property type="entry name" value="cNMP-bd_dom"/>
</dbReference>